<evidence type="ECO:0000313" key="1">
    <source>
        <dbReference type="EMBL" id="ALG10489.1"/>
    </source>
</evidence>
<dbReference type="Gene3D" id="3.30.530.20">
    <property type="match status" value="1"/>
</dbReference>
<dbReference type="KEGG" id="kphy:AOZ06_29565"/>
<dbReference type="SUPFAM" id="SSF55961">
    <property type="entry name" value="Bet v1-like"/>
    <property type="match status" value="1"/>
</dbReference>
<dbReference type="Pfam" id="PF10604">
    <property type="entry name" value="Polyketide_cyc2"/>
    <property type="match status" value="1"/>
</dbReference>
<name>A0A0N9I6W7_9PSEU</name>
<organism evidence="1 2">
    <name type="scientific">Kibdelosporangium phytohabitans</name>
    <dbReference type="NCBI Taxonomy" id="860235"/>
    <lineage>
        <taxon>Bacteria</taxon>
        <taxon>Bacillati</taxon>
        <taxon>Actinomycetota</taxon>
        <taxon>Actinomycetes</taxon>
        <taxon>Pseudonocardiales</taxon>
        <taxon>Pseudonocardiaceae</taxon>
        <taxon>Kibdelosporangium</taxon>
    </lineage>
</organism>
<dbReference type="OrthoDB" id="4483486at2"/>
<dbReference type="RefSeq" id="WP_054292392.1">
    <property type="nucleotide sequence ID" value="NZ_CP012752.1"/>
</dbReference>
<sequence>MTTIAREVPAAAEDVFAVLSDGWSYAGWVVGNSHIRDVDRNWPDVGSRIHHSVGAWPLQIHDVTEVRVVEPGRYLELDARLWWLGAAVISFRISPLGGQACRVEMSERLARGPAAKLPSAAQAVLLRPRNRESLARLADLAVGRARSTTDGEAAG</sequence>
<dbReference type="CDD" id="cd07812">
    <property type="entry name" value="SRPBCC"/>
    <property type="match status" value="1"/>
</dbReference>
<keyword evidence="2" id="KW-1185">Reference proteome</keyword>
<gene>
    <name evidence="1" type="ORF">AOZ06_29565</name>
</gene>
<proteinExistence type="predicted"/>
<reference evidence="1 2" key="1">
    <citation type="submission" date="2015-07" db="EMBL/GenBank/DDBJ databases">
        <title>Genome sequencing of Kibdelosporangium phytohabitans.</title>
        <authorList>
            <person name="Qin S."/>
            <person name="Xing K."/>
        </authorList>
    </citation>
    <scope>NUCLEOTIDE SEQUENCE [LARGE SCALE GENOMIC DNA]</scope>
    <source>
        <strain evidence="1 2">KLBMP1111</strain>
    </source>
</reference>
<dbReference type="InterPro" id="IPR019587">
    <property type="entry name" value="Polyketide_cyclase/dehydratase"/>
</dbReference>
<dbReference type="InterPro" id="IPR023393">
    <property type="entry name" value="START-like_dom_sf"/>
</dbReference>
<protein>
    <submittedName>
        <fullName evidence="1">Polyketide cyclase</fullName>
    </submittedName>
</protein>
<evidence type="ECO:0000313" key="2">
    <source>
        <dbReference type="Proteomes" id="UP000063699"/>
    </source>
</evidence>
<dbReference type="EMBL" id="CP012752">
    <property type="protein sequence ID" value="ALG10489.1"/>
    <property type="molecule type" value="Genomic_DNA"/>
</dbReference>
<dbReference type="Proteomes" id="UP000063699">
    <property type="component" value="Chromosome"/>
</dbReference>
<dbReference type="AlphaFoldDB" id="A0A0N9I6W7"/>
<accession>A0A0N9I6W7</accession>
<dbReference type="STRING" id="860235.AOZ06_29565"/>